<feature type="domain" description="Cyanobacterial aminoacyl-tRNA synthetase CAAD" evidence="3">
    <location>
        <begin position="83"/>
        <end position="167"/>
    </location>
</feature>
<keyword evidence="2" id="KW-1133">Transmembrane helix</keyword>
<dbReference type="PANTHER" id="PTHR33222:SF9">
    <property type="entry name" value="PROTEIN CURVATURE THYLAKOID 1B, CHLOROPLASTIC"/>
    <property type="match status" value="1"/>
</dbReference>
<dbReference type="InterPro" id="IPR033344">
    <property type="entry name" value="CURT1"/>
</dbReference>
<evidence type="ECO:0000256" key="2">
    <source>
        <dbReference type="SAM" id="Phobius"/>
    </source>
</evidence>
<evidence type="ECO:0000259" key="3">
    <source>
        <dbReference type="Pfam" id="PF14159"/>
    </source>
</evidence>
<accession>A0A0C9QXW1</accession>
<protein>
    <submittedName>
        <fullName evidence="4">TSA: Wollemia nobilis Ref_Wollemi_Transcript_845_703 transcribed RNA sequence</fullName>
    </submittedName>
</protein>
<keyword evidence="2" id="KW-0812">Transmembrane</keyword>
<dbReference type="EMBL" id="GCHU01000836">
    <property type="protein sequence ID" value="JAG89535.1"/>
    <property type="molecule type" value="Transcribed_RNA"/>
</dbReference>
<dbReference type="AlphaFoldDB" id="A0A0C9QXW1"/>
<feature type="transmembrane region" description="Helical" evidence="2">
    <location>
        <begin position="124"/>
        <end position="142"/>
    </location>
</feature>
<name>A0A0C9QXW1_9CONI</name>
<comment type="subcellular location">
    <subcellularLocation>
        <location evidence="1">Membrane</location>
        <topology evidence="1">Multi-pass membrane protein</topology>
    </subcellularLocation>
</comment>
<organism evidence="4">
    <name type="scientific">Wollemia nobilis</name>
    <dbReference type="NCBI Taxonomy" id="56998"/>
    <lineage>
        <taxon>Eukaryota</taxon>
        <taxon>Viridiplantae</taxon>
        <taxon>Streptophyta</taxon>
        <taxon>Embryophyta</taxon>
        <taxon>Tracheophyta</taxon>
        <taxon>Spermatophyta</taxon>
        <taxon>Pinopsida</taxon>
        <taxon>Pinidae</taxon>
        <taxon>Conifers II</taxon>
        <taxon>Araucariales</taxon>
        <taxon>Araucariaceae</taxon>
        <taxon>Wollemia</taxon>
    </lineage>
</organism>
<evidence type="ECO:0000256" key="1">
    <source>
        <dbReference type="ARBA" id="ARBA00004141"/>
    </source>
</evidence>
<sequence>MASSVSTMSVTCTTPRLDGTSSVKQQNATALTHSFKLPVPSQNARVQSGRILFNGGYRENKMVVVMATGESAESATDVNDILKSVQEVWDKLEDKYAILGLGFAATIALWGSTGLIAAIDKLPIIPSLFELVGISYTAWFTYKNLIFKPDREALLKKIEENIDQITGDK</sequence>
<dbReference type="Pfam" id="PF14159">
    <property type="entry name" value="CAAD"/>
    <property type="match status" value="1"/>
</dbReference>
<feature type="transmembrane region" description="Helical" evidence="2">
    <location>
        <begin position="96"/>
        <end position="118"/>
    </location>
</feature>
<dbReference type="GO" id="GO:0009535">
    <property type="term" value="C:chloroplast thylakoid membrane"/>
    <property type="evidence" value="ECO:0007669"/>
    <property type="project" value="TreeGrafter"/>
</dbReference>
<evidence type="ECO:0000313" key="4">
    <source>
        <dbReference type="EMBL" id="JAG89535.1"/>
    </source>
</evidence>
<keyword evidence="2" id="KW-0472">Membrane</keyword>
<dbReference type="InterPro" id="IPR025564">
    <property type="entry name" value="CAAD_dom"/>
</dbReference>
<dbReference type="PANTHER" id="PTHR33222">
    <property type="match status" value="1"/>
</dbReference>
<proteinExistence type="predicted"/>
<reference evidence="4" key="1">
    <citation type="submission" date="2015-02" db="EMBL/GenBank/DDBJ databases">
        <title>A transcriptome of Wollemia nobilis - a relic of Gondwana.</title>
        <authorList>
            <person name="Chia J.Y."/>
            <person name="Leong Y.S."/>
            <person name="Abdul Karim S."/>
            <person name="Wan Azmi N."/>
            <person name="Hercus R."/>
            <person name="Croft L."/>
        </authorList>
    </citation>
    <scope>NUCLEOTIDE SEQUENCE</scope>
    <source>
        <strain evidence="4">MaeBrown</strain>
        <tissue evidence="4">Leaf</tissue>
    </source>
</reference>